<reference evidence="3" key="1">
    <citation type="journal article" date="2019" name="Int. J. Syst. Evol. Microbiol.">
        <title>The Global Catalogue of Microorganisms (GCM) 10K type strain sequencing project: providing services to taxonomists for standard genome sequencing and annotation.</title>
        <authorList>
            <consortium name="The Broad Institute Genomics Platform"/>
            <consortium name="The Broad Institute Genome Sequencing Center for Infectious Disease"/>
            <person name="Wu L."/>
            <person name="Ma J."/>
        </authorList>
    </citation>
    <scope>NUCLEOTIDE SEQUENCE [LARGE SCALE GENOMIC DNA]</scope>
    <source>
        <strain evidence="3">JCM 18514</strain>
    </source>
</reference>
<keyword evidence="3" id="KW-1185">Reference proteome</keyword>
<dbReference type="EMBL" id="BAABKK010000004">
    <property type="protein sequence ID" value="GAA5190150.1"/>
    <property type="molecule type" value="Genomic_DNA"/>
</dbReference>
<accession>A0ABP9S2Q1</accession>
<sequence>MGAVPHRFGIGDGDDIDADGNGVRPDEADGFNIAHTGSFAGNIPAKDLPPKPAESRVIPGLEIHLNKSQCHIARSYIQAGETDRSTPRHAVRRGHSFDRV</sequence>
<dbReference type="Proteomes" id="UP001500200">
    <property type="component" value="Unassembled WGS sequence"/>
</dbReference>
<evidence type="ECO:0000313" key="3">
    <source>
        <dbReference type="Proteomes" id="UP001500200"/>
    </source>
</evidence>
<organism evidence="2 3">
    <name type="scientific">Arthrobacter gyeryongensis</name>
    <dbReference type="NCBI Taxonomy" id="1650592"/>
    <lineage>
        <taxon>Bacteria</taxon>
        <taxon>Bacillati</taxon>
        <taxon>Actinomycetota</taxon>
        <taxon>Actinomycetes</taxon>
        <taxon>Micrococcales</taxon>
        <taxon>Micrococcaceae</taxon>
        <taxon>Arthrobacter</taxon>
    </lineage>
</organism>
<gene>
    <name evidence="2" type="ORF">GCM10023346_06460</name>
</gene>
<evidence type="ECO:0000256" key="1">
    <source>
        <dbReference type="SAM" id="MobiDB-lite"/>
    </source>
</evidence>
<protein>
    <submittedName>
        <fullName evidence="2">Uncharacterized protein</fullName>
    </submittedName>
</protein>
<feature type="region of interest" description="Disordered" evidence="1">
    <location>
        <begin position="1"/>
        <end position="30"/>
    </location>
</feature>
<comment type="caution">
    <text evidence="2">The sequence shown here is derived from an EMBL/GenBank/DDBJ whole genome shotgun (WGS) entry which is preliminary data.</text>
</comment>
<proteinExistence type="predicted"/>
<name>A0ABP9S2Q1_9MICC</name>
<feature type="region of interest" description="Disordered" evidence="1">
    <location>
        <begin position="78"/>
        <end position="100"/>
    </location>
</feature>
<evidence type="ECO:0000313" key="2">
    <source>
        <dbReference type="EMBL" id="GAA5190150.1"/>
    </source>
</evidence>